<name>A0AAE1D412_9GAST</name>
<dbReference type="AlphaFoldDB" id="A0AAE1D412"/>
<evidence type="ECO:0000313" key="1">
    <source>
        <dbReference type="EMBL" id="KAK3756467.1"/>
    </source>
</evidence>
<sequence length="76" mass="8483">MERCIFNSLFASRRRPRRLADVVKNPTAPGRPAPGDFSSYSLLAPGYYGGFPLKVELKLEGIVNTSFTPMKLAFNF</sequence>
<dbReference type="EMBL" id="JAWDGP010005508">
    <property type="protein sequence ID" value="KAK3756467.1"/>
    <property type="molecule type" value="Genomic_DNA"/>
</dbReference>
<comment type="caution">
    <text evidence="1">The sequence shown here is derived from an EMBL/GenBank/DDBJ whole genome shotgun (WGS) entry which is preliminary data.</text>
</comment>
<protein>
    <submittedName>
        <fullName evidence="1">Uncharacterized protein</fullName>
    </submittedName>
</protein>
<dbReference type="Proteomes" id="UP001283361">
    <property type="component" value="Unassembled WGS sequence"/>
</dbReference>
<evidence type="ECO:0000313" key="2">
    <source>
        <dbReference type="Proteomes" id="UP001283361"/>
    </source>
</evidence>
<keyword evidence="2" id="KW-1185">Reference proteome</keyword>
<accession>A0AAE1D412</accession>
<organism evidence="1 2">
    <name type="scientific">Elysia crispata</name>
    <name type="common">lettuce slug</name>
    <dbReference type="NCBI Taxonomy" id="231223"/>
    <lineage>
        <taxon>Eukaryota</taxon>
        <taxon>Metazoa</taxon>
        <taxon>Spiralia</taxon>
        <taxon>Lophotrochozoa</taxon>
        <taxon>Mollusca</taxon>
        <taxon>Gastropoda</taxon>
        <taxon>Heterobranchia</taxon>
        <taxon>Euthyneura</taxon>
        <taxon>Panpulmonata</taxon>
        <taxon>Sacoglossa</taxon>
        <taxon>Placobranchoidea</taxon>
        <taxon>Plakobranchidae</taxon>
        <taxon>Elysia</taxon>
    </lineage>
</organism>
<proteinExistence type="predicted"/>
<gene>
    <name evidence="1" type="ORF">RRG08_056634</name>
</gene>
<reference evidence="1" key="1">
    <citation type="journal article" date="2023" name="G3 (Bethesda)">
        <title>A reference genome for the long-term kleptoplast-retaining sea slug Elysia crispata morphotype clarki.</title>
        <authorList>
            <person name="Eastman K.E."/>
            <person name="Pendleton A.L."/>
            <person name="Shaikh M.A."/>
            <person name="Suttiyut T."/>
            <person name="Ogas R."/>
            <person name="Tomko P."/>
            <person name="Gavelis G."/>
            <person name="Widhalm J.R."/>
            <person name="Wisecaver J.H."/>
        </authorList>
    </citation>
    <scope>NUCLEOTIDE SEQUENCE</scope>
    <source>
        <strain evidence="1">ECLA1</strain>
    </source>
</reference>